<dbReference type="Proteomes" id="UP001595962">
    <property type="component" value="Unassembled WGS sequence"/>
</dbReference>
<sequence length="41" mass="4968">MHVEQNTQTGSAWLSWLLQHWSFYQQINVSQWDLDDEEFLG</sequence>
<organism evidence="1 2">
    <name type="scientific">Rheinheimera marina</name>
    <dbReference type="NCBI Taxonomy" id="1774958"/>
    <lineage>
        <taxon>Bacteria</taxon>
        <taxon>Pseudomonadati</taxon>
        <taxon>Pseudomonadota</taxon>
        <taxon>Gammaproteobacteria</taxon>
        <taxon>Chromatiales</taxon>
        <taxon>Chromatiaceae</taxon>
        <taxon>Rheinheimera</taxon>
    </lineage>
</organism>
<evidence type="ECO:0000313" key="2">
    <source>
        <dbReference type="Proteomes" id="UP001595962"/>
    </source>
</evidence>
<protein>
    <submittedName>
        <fullName evidence="1">Uncharacterized protein</fullName>
    </submittedName>
</protein>
<proteinExistence type="predicted"/>
<name>A0ABV9JGW1_9GAMM</name>
<comment type="caution">
    <text evidence="1">The sequence shown here is derived from an EMBL/GenBank/DDBJ whole genome shotgun (WGS) entry which is preliminary data.</text>
</comment>
<dbReference type="EMBL" id="JBHSGB010000001">
    <property type="protein sequence ID" value="MFC4653673.1"/>
    <property type="molecule type" value="Genomic_DNA"/>
</dbReference>
<reference evidence="2" key="1">
    <citation type="journal article" date="2019" name="Int. J. Syst. Evol. Microbiol.">
        <title>The Global Catalogue of Microorganisms (GCM) 10K type strain sequencing project: providing services to taxonomists for standard genome sequencing and annotation.</title>
        <authorList>
            <consortium name="The Broad Institute Genomics Platform"/>
            <consortium name="The Broad Institute Genome Sequencing Center for Infectious Disease"/>
            <person name="Wu L."/>
            <person name="Ma J."/>
        </authorList>
    </citation>
    <scope>NUCLEOTIDE SEQUENCE [LARGE SCALE GENOMIC DNA]</scope>
    <source>
        <strain evidence="2">DT28</strain>
    </source>
</reference>
<dbReference type="RefSeq" id="WP_337841762.1">
    <property type="nucleotide sequence ID" value="NZ_JBHSGB010000001.1"/>
</dbReference>
<keyword evidence="2" id="KW-1185">Reference proteome</keyword>
<evidence type="ECO:0000313" key="1">
    <source>
        <dbReference type="EMBL" id="MFC4653673.1"/>
    </source>
</evidence>
<gene>
    <name evidence="1" type="ORF">ACFO3I_01410</name>
</gene>
<accession>A0ABV9JGW1</accession>